<name>A0A3M7RQ60_BRAPC</name>
<protein>
    <submittedName>
        <fullName evidence="1">Uncharacterized protein</fullName>
    </submittedName>
</protein>
<gene>
    <name evidence="1" type="ORF">BpHYR1_034514</name>
</gene>
<comment type="caution">
    <text evidence="1">The sequence shown here is derived from an EMBL/GenBank/DDBJ whole genome shotgun (WGS) entry which is preliminary data.</text>
</comment>
<dbReference type="EMBL" id="REGN01002926">
    <property type="protein sequence ID" value="RNA25475.1"/>
    <property type="molecule type" value="Genomic_DNA"/>
</dbReference>
<sequence length="73" mass="8609">MTKSSSCFKLIIIFRSQQDIDSIFLPSEAINLNFYFNQFVCLRLSLEEIASDNHIYNLKYLSKKFNTKTCMNE</sequence>
<dbReference type="AlphaFoldDB" id="A0A3M7RQ60"/>
<accession>A0A3M7RQ60</accession>
<evidence type="ECO:0000313" key="1">
    <source>
        <dbReference type="EMBL" id="RNA25475.1"/>
    </source>
</evidence>
<dbReference type="Proteomes" id="UP000276133">
    <property type="component" value="Unassembled WGS sequence"/>
</dbReference>
<keyword evidence="2" id="KW-1185">Reference proteome</keyword>
<reference evidence="1 2" key="1">
    <citation type="journal article" date="2018" name="Sci. Rep.">
        <title>Genomic signatures of local adaptation to the degree of environmental predictability in rotifers.</title>
        <authorList>
            <person name="Franch-Gras L."/>
            <person name="Hahn C."/>
            <person name="Garcia-Roger E.M."/>
            <person name="Carmona M.J."/>
            <person name="Serra M."/>
            <person name="Gomez A."/>
        </authorList>
    </citation>
    <scope>NUCLEOTIDE SEQUENCE [LARGE SCALE GENOMIC DNA]</scope>
    <source>
        <strain evidence="1">HYR1</strain>
    </source>
</reference>
<organism evidence="1 2">
    <name type="scientific">Brachionus plicatilis</name>
    <name type="common">Marine rotifer</name>
    <name type="synonym">Brachionus muelleri</name>
    <dbReference type="NCBI Taxonomy" id="10195"/>
    <lineage>
        <taxon>Eukaryota</taxon>
        <taxon>Metazoa</taxon>
        <taxon>Spiralia</taxon>
        <taxon>Gnathifera</taxon>
        <taxon>Rotifera</taxon>
        <taxon>Eurotatoria</taxon>
        <taxon>Monogononta</taxon>
        <taxon>Pseudotrocha</taxon>
        <taxon>Ploima</taxon>
        <taxon>Brachionidae</taxon>
        <taxon>Brachionus</taxon>
    </lineage>
</organism>
<proteinExistence type="predicted"/>
<evidence type="ECO:0000313" key="2">
    <source>
        <dbReference type="Proteomes" id="UP000276133"/>
    </source>
</evidence>